<evidence type="ECO:0000313" key="3">
    <source>
        <dbReference type="EMBL" id="MQM01442.1"/>
    </source>
</evidence>
<gene>
    <name evidence="3" type="ORF">Taro_034201</name>
</gene>
<protein>
    <recommendedName>
        <fullName evidence="2">Retrotransposon gag domain-containing protein</fullName>
    </recommendedName>
</protein>
<evidence type="ECO:0000313" key="4">
    <source>
        <dbReference type="Proteomes" id="UP000652761"/>
    </source>
</evidence>
<proteinExistence type="predicted"/>
<comment type="caution">
    <text evidence="3">The sequence shown here is derived from an EMBL/GenBank/DDBJ whole genome shotgun (WGS) entry which is preliminary data.</text>
</comment>
<dbReference type="Proteomes" id="UP000652761">
    <property type="component" value="Unassembled WGS sequence"/>
</dbReference>
<keyword evidence="4" id="KW-1185">Reference proteome</keyword>
<organism evidence="3 4">
    <name type="scientific">Colocasia esculenta</name>
    <name type="common">Wild taro</name>
    <name type="synonym">Arum esculentum</name>
    <dbReference type="NCBI Taxonomy" id="4460"/>
    <lineage>
        <taxon>Eukaryota</taxon>
        <taxon>Viridiplantae</taxon>
        <taxon>Streptophyta</taxon>
        <taxon>Embryophyta</taxon>
        <taxon>Tracheophyta</taxon>
        <taxon>Spermatophyta</taxon>
        <taxon>Magnoliopsida</taxon>
        <taxon>Liliopsida</taxon>
        <taxon>Araceae</taxon>
        <taxon>Aroideae</taxon>
        <taxon>Colocasieae</taxon>
        <taxon>Colocasia</taxon>
    </lineage>
</organism>
<name>A0A843VVT5_COLES</name>
<evidence type="ECO:0000259" key="2">
    <source>
        <dbReference type="Pfam" id="PF03732"/>
    </source>
</evidence>
<feature type="region of interest" description="Disordered" evidence="1">
    <location>
        <begin position="100"/>
        <end position="135"/>
    </location>
</feature>
<feature type="compositionally biased region" description="Low complexity" evidence="1">
    <location>
        <begin position="112"/>
        <end position="127"/>
    </location>
</feature>
<dbReference type="InterPro" id="IPR005162">
    <property type="entry name" value="Retrotrans_gag_dom"/>
</dbReference>
<dbReference type="OrthoDB" id="806476at2759"/>
<reference evidence="3" key="1">
    <citation type="submission" date="2017-07" db="EMBL/GenBank/DDBJ databases">
        <title>Taro Niue Genome Assembly and Annotation.</title>
        <authorList>
            <person name="Atibalentja N."/>
            <person name="Keating K."/>
            <person name="Fields C.J."/>
        </authorList>
    </citation>
    <scope>NUCLEOTIDE SEQUENCE</scope>
    <source>
        <strain evidence="3">Niue_2</strain>
        <tissue evidence="3">Leaf</tissue>
    </source>
</reference>
<evidence type="ECO:0000256" key="1">
    <source>
        <dbReference type="SAM" id="MobiDB-lite"/>
    </source>
</evidence>
<sequence>MKDYDAILGLDWLEEHYALMDCRRKIIIFRIPDTHHLSTDDFRLSTDTLRNLFPESPVFRFLQTCQHLSIAASRLSTDGVLGRSNGQDMIYIWTMATHGRRGAGPTQGDESAGGSQAPSQQAQDQTGVPLPPPPPPVEYGVLMQGLVHAMQTQAQTTAALQAQVQIHKHADVWWSSVLRTQFGDGAMEVAWAEFVCLFRAKYIPEHTQGSMNVLEYEARFAELSKYAPHIVADERRKVKKFIMGLKPSLRTRLVALGHRSMEEALSAACMQEAEMEVYLEEKWASLKRPGSAFQRQDRKKKAPAFQQRAVVPTRVVALTPGGGTV</sequence>
<accession>A0A843VVT5</accession>
<dbReference type="Pfam" id="PF03732">
    <property type="entry name" value="Retrotrans_gag"/>
    <property type="match status" value="1"/>
</dbReference>
<dbReference type="AlphaFoldDB" id="A0A843VVT5"/>
<feature type="domain" description="Retrotransposon gag" evidence="2">
    <location>
        <begin position="166"/>
        <end position="247"/>
    </location>
</feature>
<feature type="non-terminal residue" evidence="3">
    <location>
        <position position="1"/>
    </location>
</feature>
<dbReference type="EMBL" id="NMUH01002680">
    <property type="protein sequence ID" value="MQM01442.1"/>
    <property type="molecule type" value="Genomic_DNA"/>
</dbReference>